<proteinExistence type="predicted"/>
<dbReference type="EMBL" id="WBKB01000001">
    <property type="protein sequence ID" value="KAB1645012.1"/>
    <property type="molecule type" value="Genomic_DNA"/>
</dbReference>
<dbReference type="Proteomes" id="UP000433493">
    <property type="component" value="Unassembled WGS sequence"/>
</dbReference>
<evidence type="ECO:0000313" key="3">
    <source>
        <dbReference type="Proteomes" id="UP000433493"/>
    </source>
</evidence>
<dbReference type="AlphaFoldDB" id="A0A7J5BGI0"/>
<keyword evidence="1" id="KW-0472">Membrane</keyword>
<keyword evidence="1" id="KW-0812">Transmembrane</keyword>
<comment type="caution">
    <text evidence="2">The sequence shown here is derived from an EMBL/GenBank/DDBJ whole genome shotgun (WGS) entry which is preliminary data.</text>
</comment>
<evidence type="ECO:0000256" key="1">
    <source>
        <dbReference type="SAM" id="Phobius"/>
    </source>
</evidence>
<organism evidence="2 3">
    <name type="scientific">Gulosibacter chungangensis</name>
    <dbReference type="NCBI Taxonomy" id="979746"/>
    <lineage>
        <taxon>Bacteria</taxon>
        <taxon>Bacillati</taxon>
        <taxon>Actinomycetota</taxon>
        <taxon>Actinomycetes</taxon>
        <taxon>Micrococcales</taxon>
        <taxon>Microbacteriaceae</taxon>
        <taxon>Gulosibacter</taxon>
    </lineage>
</organism>
<protein>
    <submittedName>
        <fullName evidence="2">DUF3618 domain-containing protein</fullName>
    </submittedName>
</protein>
<sequence length="91" mass="9887">MSNTNSAPKRSSSEIRRDIEHTRRELAETLDALEYKLDVPARFGEWADERKEQLRKATEESPATVIGVAAGAAVVIGGIIAGVIGLARRGR</sequence>
<keyword evidence="3" id="KW-1185">Reference proteome</keyword>
<dbReference type="RefSeq" id="WP_158051022.1">
    <property type="nucleotide sequence ID" value="NZ_WBKB01000001.1"/>
</dbReference>
<name>A0A7J5BGI0_9MICO</name>
<keyword evidence="1" id="KW-1133">Transmembrane helix</keyword>
<reference evidence="2 3" key="1">
    <citation type="submission" date="2019-09" db="EMBL/GenBank/DDBJ databases">
        <title>Phylogeny of genus Pseudoclavibacter and closely related genus.</title>
        <authorList>
            <person name="Li Y."/>
        </authorList>
    </citation>
    <scope>NUCLEOTIDE SEQUENCE [LARGE SCALE GENOMIC DNA]</scope>
    <source>
        <strain evidence="2 3">KCTC 13959</strain>
    </source>
</reference>
<evidence type="ECO:0000313" key="2">
    <source>
        <dbReference type="EMBL" id="KAB1645012.1"/>
    </source>
</evidence>
<accession>A0A7J5BGI0</accession>
<dbReference type="OrthoDB" id="5126074at2"/>
<dbReference type="InterPro" id="IPR022062">
    <property type="entry name" value="DUF3618"/>
</dbReference>
<feature type="transmembrane region" description="Helical" evidence="1">
    <location>
        <begin position="63"/>
        <end position="87"/>
    </location>
</feature>
<gene>
    <name evidence="2" type="ORF">F8O05_01785</name>
</gene>
<dbReference type="Pfam" id="PF12277">
    <property type="entry name" value="DUF3618"/>
    <property type="match status" value="1"/>
</dbReference>